<dbReference type="InterPro" id="IPR043502">
    <property type="entry name" value="DNA/RNA_pol_sf"/>
</dbReference>
<dbReference type="RefSeq" id="WP_004076614.1">
    <property type="nucleotide sequence ID" value="NZ_CM001436.1"/>
</dbReference>
<evidence type="ECO:0000256" key="2">
    <source>
        <dbReference type="ARBA" id="ARBA00010945"/>
    </source>
</evidence>
<keyword evidence="6 16" id="KW-0808">Transferase</keyword>
<dbReference type="GO" id="GO:0003684">
    <property type="term" value="F:damaged DNA binding"/>
    <property type="evidence" value="ECO:0007669"/>
    <property type="project" value="InterPro"/>
</dbReference>
<dbReference type="Gene3D" id="3.40.1170.60">
    <property type="match status" value="1"/>
</dbReference>
<evidence type="ECO:0000259" key="17">
    <source>
        <dbReference type="PROSITE" id="PS50173"/>
    </source>
</evidence>
<dbReference type="InterPro" id="IPR001126">
    <property type="entry name" value="UmuC"/>
</dbReference>
<dbReference type="HOGENOM" id="CLU_012348_1_1_2"/>
<keyword evidence="8 16" id="KW-0235">DNA replication</keyword>
<dbReference type="CDD" id="cd03586">
    <property type="entry name" value="PolY_Pol_IV_kappa"/>
    <property type="match status" value="1"/>
</dbReference>
<dbReference type="Pfam" id="PF00817">
    <property type="entry name" value="IMS"/>
    <property type="match status" value="1"/>
</dbReference>
<evidence type="ECO:0000256" key="6">
    <source>
        <dbReference type="ARBA" id="ARBA00022679"/>
    </source>
</evidence>
<proteinExistence type="inferred from homology"/>
<dbReference type="GO" id="GO:0005737">
    <property type="term" value="C:cytoplasm"/>
    <property type="evidence" value="ECO:0007669"/>
    <property type="project" value="UniProtKB-SubCell"/>
</dbReference>
<dbReference type="STRING" id="937775.Metlim_0776"/>
<evidence type="ECO:0000313" key="19">
    <source>
        <dbReference type="Proteomes" id="UP000005741"/>
    </source>
</evidence>
<dbReference type="FunFam" id="3.30.1490.100:FF:000004">
    <property type="entry name" value="DNA polymerase IV"/>
    <property type="match status" value="1"/>
</dbReference>
<dbReference type="GO" id="GO:0000287">
    <property type="term" value="F:magnesium ion binding"/>
    <property type="evidence" value="ECO:0007669"/>
    <property type="project" value="UniProtKB-UniRule"/>
</dbReference>
<feature type="binding site" evidence="16">
    <location>
        <position position="112"/>
    </location>
    <ligand>
        <name>Mg(2+)</name>
        <dbReference type="ChEBI" id="CHEBI:18420"/>
    </ligand>
</feature>
<feature type="site" description="Substrate discrimination" evidence="16">
    <location>
        <position position="19"/>
    </location>
</feature>
<evidence type="ECO:0000313" key="18">
    <source>
        <dbReference type="EMBL" id="EHQ34899.1"/>
    </source>
</evidence>
<evidence type="ECO:0000256" key="8">
    <source>
        <dbReference type="ARBA" id="ARBA00022705"/>
    </source>
</evidence>
<dbReference type="OrthoDB" id="372207at2157"/>
<dbReference type="Pfam" id="PF21999">
    <property type="entry name" value="IMS_HHH_1"/>
    <property type="match status" value="1"/>
</dbReference>
<comment type="cofactor">
    <cofactor evidence="16">
        <name>Mg(2+)</name>
        <dbReference type="ChEBI" id="CHEBI:18420"/>
    </cofactor>
    <text evidence="16">Binds 2 magnesium ions per subunit.</text>
</comment>
<keyword evidence="19" id="KW-1185">Reference proteome</keyword>
<dbReference type="HAMAP" id="MF_01113">
    <property type="entry name" value="DNApol_IV"/>
    <property type="match status" value="1"/>
</dbReference>
<keyword evidence="12 16" id="KW-0239">DNA-directed DNA polymerase</keyword>
<keyword evidence="9 16" id="KW-0479">Metal-binding</keyword>
<keyword evidence="4 16" id="KW-0515">Mutator protein</keyword>
<dbReference type="InterPro" id="IPR050116">
    <property type="entry name" value="DNA_polymerase-Y"/>
</dbReference>
<dbReference type="InterPro" id="IPR022880">
    <property type="entry name" value="DNApol_IV"/>
</dbReference>
<feature type="active site" evidence="16">
    <location>
        <position position="113"/>
    </location>
</feature>
<keyword evidence="14 16" id="KW-0234">DNA repair</keyword>
<protein>
    <recommendedName>
        <fullName evidence="16">DNA polymerase IV</fullName>
        <shortName evidence="16">Pol IV</shortName>
        <ecNumber evidence="16">2.7.7.7</ecNumber>
    </recommendedName>
</protein>
<evidence type="ECO:0000256" key="15">
    <source>
        <dbReference type="ARBA" id="ARBA00049244"/>
    </source>
</evidence>
<dbReference type="SUPFAM" id="SSF100879">
    <property type="entry name" value="Lesion bypass DNA polymerase (Y-family), little finger domain"/>
    <property type="match status" value="1"/>
</dbReference>
<dbReference type="PANTHER" id="PTHR11076">
    <property type="entry name" value="DNA REPAIR POLYMERASE UMUC / TRANSFERASE FAMILY MEMBER"/>
    <property type="match status" value="1"/>
</dbReference>
<dbReference type="InterPro" id="IPR036775">
    <property type="entry name" value="DNA_pol_Y-fam_lit_finger_sf"/>
</dbReference>
<dbReference type="PROSITE" id="PS50173">
    <property type="entry name" value="UMUC"/>
    <property type="match status" value="1"/>
</dbReference>
<evidence type="ECO:0000256" key="14">
    <source>
        <dbReference type="ARBA" id="ARBA00023204"/>
    </source>
</evidence>
<evidence type="ECO:0000256" key="5">
    <source>
        <dbReference type="ARBA" id="ARBA00022490"/>
    </source>
</evidence>
<keyword evidence="11 16" id="KW-0460">Magnesium</keyword>
<dbReference type="InterPro" id="IPR017961">
    <property type="entry name" value="DNA_pol_Y-fam_little_finger"/>
</dbReference>
<dbReference type="InParanoid" id="H1YWX6"/>
<evidence type="ECO:0000256" key="16">
    <source>
        <dbReference type="HAMAP-Rule" id="MF_01113"/>
    </source>
</evidence>
<keyword evidence="10 16" id="KW-0227">DNA damage</keyword>
<reference evidence="18 19" key="1">
    <citation type="submission" date="2011-10" db="EMBL/GenBank/DDBJ databases">
        <title>The Improved High-Quality Draft genome of Methanoplanus limicola DSM 2279.</title>
        <authorList>
            <consortium name="US DOE Joint Genome Institute (JGI-PGF)"/>
            <person name="Lucas S."/>
            <person name="Copeland A."/>
            <person name="Lapidus A."/>
            <person name="Glavina del Rio T."/>
            <person name="Dalin E."/>
            <person name="Tice H."/>
            <person name="Bruce D."/>
            <person name="Goodwin L."/>
            <person name="Pitluck S."/>
            <person name="Peters L."/>
            <person name="Mikhailova N."/>
            <person name="Lu M."/>
            <person name="Kyrpides N."/>
            <person name="Mavromatis K."/>
            <person name="Ivanova N."/>
            <person name="Markowitz V."/>
            <person name="Cheng J.-F."/>
            <person name="Hugenholtz P."/>
            <person name="Woyke T."/>
            <person name="Wu D."/>
            <person name="Wirth R."/>
            <person name="Brambilla E.-M."/>
            <person name="Klenk H.-P."/>
            <person name="Eisen J.A."/>
        </authorList>
    </citation>
    <scope>NUCLEOTIDE SEQUENCE [LARGE SCALE GENOMIC DNA]</scope>
    <source>
        <strain evidence="18 19">DSM 2279</strain>
    </source>
</reference>
<dbReference type="Gene3D" id="3.30.70.270">
    <property type="match status" value="1"/>
</dbReference>
<comment type="subcellular location">
    <subcellularLocation>
        <location evidence="1 16">Cytoplasm</location>
    </subcellularLocation>
</comment>
<keyword evidence="5 16" id="KW-0963">Cytoplasm</keyword>
<evidence type="ECO:0000256" key="7">
    <source>
        <dbReference type="ARBA" id="ARBA00022695"/>
    </source>
</evidence>
<evidence type="ECO:0000256" key="12">
    <source>
        <dbReference type="ARBA" id="ARBA00022932"/>
    </source>
</evidence>
<evidence type="ECO:0000256" key="4">
    <source>
        <dbReference type="ARBA" id="ARBA00022457"/>
    </source>
</evidence>
<dbReference type="GO" id="GO:0006261">
    <property type="term" value="P:DNA-templated DNA replication"/>
    <property type="evidence" value="ECO:0007669"/>
    <property type="project" value="UniProtKB-UniRule"/>
</dbReference>
<dbReference type="EC" id="2.7.7.7" evidence="16"/>
<evidence type="ECO:0000256" key="11">
    <source>
        <dbReference type="ARBA" id="ARBA00022842"/>
    </source>
</evidence>
<keyword evidence="13 16" id="KW-0238">DNA-binding</keyword>
<dbReference type="InterPro" id="IPR053848">
    <property type="entry name" value="IMS_HHH_1"/>
</dbReference>
<dbReference type="PATRIC" id="fig|937775.9.peg.895"/>
<evidence type="ECO:0000256" key="10">
    <source>
        <dbReference type="ARBA" id="ARBA00022763"/>
    </source>
</evidence>
<dbReference type="FunFam" id="3.40.1170.60:FF:000001">
    <property type="entry name" value="DNA polymerase IV"/>
    <property type="match status" value="1"/>
</dbReference>
<feature type="binding site" evidence="16">
    <location>
        <position position="14"/>
    </location>
    <ligand>
        <name>Mg(2+)</name>
        <dbReference type="ChEBI" id="CHEBI:18420"/>
    </ligand>
</feature>
<dbReference type="Proteomes" id="UP000005741">
    <property type="component" value="Chromosome"/>
</dbReference>
<gene>
    <name evidence="16" type="primary">dbh</name>
    <name evidence="18" type="ORF">Metlim_0776</name>
</gene>
<dbReference type="EMBL" id="CM001436">
    <property type="protein sequence ID" value="EHQ34899.1"/>
    <property type="molecule type" value="Genomic_DNA"/>
</dbReference>
<dbReference type="GO" id="GO:0003887">
    <property type="term" value="F:DNA-directed DNA polymerase activity"/>
    <property type="evidence" value="ECO:0007669"/>
    <property type="project" value="UniProtKB-UniRule"/>
</dbReference>
<comment type="catalytic activity">
    <reaction evidence="15 16">
        <text>DNA(n) + a 2'-deoxyribonucleoside 5'-triphosphate = DNA(n+1) + diphosphate</text>
        <dbReference type="Rhea" id="RHEA:22508"/>
        <dbReference type="Rhea" id="RHEA-COMP:17339"/>
        <dbReference type="Rhea" id="RHEA-COMP:17340"/>
        <dbReference type="ChEBI" id="CHEBI:33019"/>
        <dbReference type="ChEBI" id="CHEBI:61560"/>
        <dbReference type="ChEBI" id="CHEBI:173112"/>
        <dbReference type="EC" id="2.7.7.7"/>
    </reaction>
</comment>
<feature type="domain" description="UmuC" evidence="17">
    <location>
        <begin position="10"/>
        <end position="193"/>
    </location>
</feature>
<dbReference type="NCBIfam" id="NF002677">
    <property type="entry name" value="PRK02406.1"/>
    <property type="match status" value="1"/>
</dbReference>
<dbReference type="GO" id="GO:0006281">
    <property type="term" value="P:DNA repair"/>
    <property type="evidence" value="ECO:0007669"/>
    <property type="project" value="UniProtKB-UniRule"/>
</dbReference>
<evidence type="ECO:0000256" key="9">
    <source>
        <dbReference type="ARBA" id="ARBA00022723"/>
    </source>
</evidence>
<dbReference type="PANTHER" id="PTHR11076:SF33">
    <property type="entry name" value="DNA POLYMERASE KAPPA"/>
    <property type="match status" value="1"/>
</dbReference>
<comment type="similarity">
    <text evidence="2 16">Belongs to the DNA polymerase type-Y family.</text>
</comment>
<dbReference type="AlphaFoldDB" id="H1YWX6"/>
<organism evidence="18 19">
    <name type="scientific">Methanoplanus limicola DSM 2279</name>
    <dbReference type="NCBI Taxonomy" id="937775"/>
    <lineage>
        <taxon>Archaea</taxon>
        <taxon>Methanobacteriati</taxon>
        <taxon>Methanobacteriota</taxon>
        <taxon>Stenosarchaea group</taxon>
        <taxon>Methanomicrobia</taxon>
        <taxon>Methanomicrobiales</taxon>
        <taxon>Methanomicrobiaceae</taxon>
        <taxon>Methanoplanus</taxon>
    </lineage>
</organism>
<dbReference type="Pfam" id="PF11799">
    <property type="entry name" value="IMS_C"/>
    <property type="match status" value="1"/>
</dbReference>
<dbReference type="Gene3D" id="1.10.150.20">
    <property type="entry name" value="5' to 3' exonuclease, C-terminal subdomain"/>
    <property type="match status" value="1"/>
</dbReference>
<sequence>MNEDEERRIIFHIDMDSFYASVEMRDRPELAKKPVVIGADPKEGHGRGVVSTCSYEAREFGIRSAMPVSTAYRICPECIFLPVNMPLYRKVSENVMEILRQYSEKFQQVSVDEAYLDMSHLADYGAAEDTGYRIKNKIKQEERITCSVGIGPSMVIAKIASDYRKPDGLTIVKPEDVMDFLAPLPAVKIPGIGRKSAAKLERNGIITIADLRKCDIQSLISAFGRHGEAMYRMARGTDNREVREREGRKSIGRQTTYEEDVSDTDVIMKSLDWICRDIHRRMSERGYRCRTVTVKIRYSGFIDRAKSKSLSHHTDSLSEIMNNAKEIFTDLYENKPVRSFGITISGFEGGNSHQTSLDEYISLR</sequence>
<dbReference type="GO" id="GO:0042276">
    <property type="term" value="P:error-prone translesion synthesis"/>
    <property type="evidence" value="ECO:0007669"/>
    <property type="project" value="TreeGrafter"/>
</dbReference>
<dbReference type="InterPro" id="IPR043128">
    <property type="entry name" value="Rev_trsase/Diguanyl_cyclase"/>
</dbReference>
<dbReference type="Gene3D" id="3.30.1490.100">
    <property type="entry name" value="DNA polymerase, Y-family, little finger domain"/>
    <property type="match status" value="1"/>
</dbReference>
<keyword evidence="7 16" id="KW-0548">Nucleotidyltransferase</keyword>
<comment type="subunit">
    <text evidence="3 16">Monomer.</text>
</comment>
<evidence type="ECO:0000256" key="1">
    <source>
        <dbReference type="ARBA" id="ARBA00004496"/>
    </source>
</evidence>
<evidence type="ECO:0000256" key="3">
    <source>
        <dbReference type="ARBA" id="ARBA00011245"/>
    </source>
</evidence>
<dbReference type="SUPFAM" id="SSF56672">
    <property type="entry name" value="DNA/RNA polymerases"/>
    <property type="match status" value="1"/>
</dbReference>
<evidence type="ECO:0000256" key="13">
    <source>
        <dbReference type="ARBA" id="ARBA00023125"/>
    </source>
</evidence>
<name>H1YWX6_9EURY</name>
<accession>H1YWX6</accession>
<comment type="function">
    <text evidence="16">Poorly processive, error-prone DNA polymerase involved in untargeted mutagenesis. Copies undamaged DNA at stalled replication forks, which arise in vivo from mismatched or misaligned primer ends. These misaligned primers can be extended by PolIV. Exhibits no 3'-5' exonuclease (proofreading) activity. May be involved in translesional synthesis.</text>
</comment>